<evidence type="ECO:0000313" key="2">
    <source>
        <dbReference type="Proteomes" id="UP001615411"/>
    </source>
</evidence>
<name>A0ACC7LWU0_9PSED</name>
<dbReference type="EMBL" id="JBIUGF010000028">
    <property type="protein sequence ID" value="MFJ1338704.1"/>
    <property type="molecule type" value="Genomic_DNA"/>
</dbReference>
<dbReference type="Proteomes" id="UP001615411">
    <property type="component" value="Unassembled WGS sequence"/>
</dbReference>
<proteinExistence type="predicted"/>
<evidence type="ECO:0000313" key="1">
    <source>
        <dbReference type="EMBL" id="MFJ1338704.1"/>
    </source>
</evidence>
<sequence length="265" mass="29582">MIYNFRLKNSDLVEFNSEHCKITISKVQGTPEELTLARAESRILELLLLEPGAICSREAILEFAWDDRVVSPGSLNQSIFMLRNILGDGKDHEIVITVPRRGYRFNSDYVGLQAETTEQPVEQPSQPSIVDTVAPAPAPAPEKHQGIGMAVRLGYLAAAVFALFSIWRLYNWYEPVSELHTTVIKQGELSISAVGKSEQEVNKLKADVLALGIPEENIKGQAFISRKGSRVNVSCIRATGRTFNLEFHLQDEQLITMLKKCVTEQ</sequence>
<keyword evidence="2" id="KW-1185">Reference proteome</keyword>
<protein>
    <submittedName>
        <fullName evidence="1">Transcriptional regulator</fullName>
    </submittedName>
</protein>
<comment type="caution">
    <text evidence="1">The sequence shown here is derived from an EMBL/GenBank/DDBJ whole genome shotgun (WGS) entry which is preliminary data.</text>
</comment>
<reference evidence="1" key="1">
    <citation type="submission" date="2024-10" db="EMBL/GenBank/DDBJ databases">
        <title>Aeromonas and Pseudomonas from the Cagarras Archipelago, Rio de Janeiro, Brazil.</title>
        <authorList>
            <person name="Canellas A.L.B."/>
            <person name="Laport M.S."/>
        </authorList>
    </citation>
    <scope>NUCLEOTIDE SEQUENCE</scope>
    <source>
        <strain evidence="1">ACP-7</strain>
    </source>
</reference>
<gene>
    <name evidence="1" type="ORF">ACIKP7_11285</name>
</gene>
<accession>A0ACC7LWU0</accession>
<organism evidence="1 2">
    <name type="scientific">Pseudomonas caricapapayae</name>
    <dbReference type="NCBI Taxonomy" id="46678"/>
    <lineage>
        <taxon>Bacteria</taxon>
        <taxon>Pseudomonadati</taxon>
        <taxon>Pseudomonadota</taxon>
        <taxon>Gammaproteobacteria</taxon>
        <taxon>Pseudomonadales</taxon>
        <taxon>Pseudomonadaceae</taxon>
        <taxon>Pseudomonas</taxon>
    </lineage>
</organism>